<feature type="chain" id="PRO_5004015878" evidence="2">
    <location>
        <begin position="32"/>
        <end position="468"/>
    </location>
</feature>
<dbReference type="PATRIC" id="fig|1121362.3.peg.917"/>
<feature type="compositionally biased region" description="Polar residues" evidence="1">
    <location>
        <begin position="447"/>
        <end position="456"/>
    </location>
</feature>
<dbReference type="eggNOG" id="COG0627">
    <property type="taxonomic scope" value="Bacteria"/>
</dbReference>
<reference evidence="3 4" key="1">
    <citation type="journal article" date="2012" name="Stand. Genomic Sci.">
        <title>Genome sequence of the halotolerant bacterium Corynebacterium halotolerans type strain YIM 70093(T) (= DSM 44683(T)).</title>
        <authorList>
            <person name="Ruckert C."/>
            <person name="Albersmeier A."/>
            <person name="Al-Dilaimi A."/>
            <person name="Niehaus K."/>
            <person name="Szczepanowski R."/>
            <person name="Kalinowski J."/>
        </authorList>
    </citation>
    <scope>NUCLEOTIDE SEQUENCE [LARGE SCALE GENOMIC DNA]</scope>
    <source>
        <strain evidence="3">YIM 70093</strain>
    </source>
</reference>
<dbReference type="Gene3D" id="3.40.50.1820">
    <property type="entry name" value="alpha/beta hydrolase"/>
    <property type="match status" value="1"/>
</dbReference>
<dbReference type="PANTHER" id="PTHR48098">
    <property type="entry name" value="ENTEROCHELIN ESTERASE-RELATED"/>
    <property type="match status" value="1"/>
</dbReference>
<feature type="compositionally biased region" description="Polar residues" evidence="1">
    <location>
        <begin position="54"/>
        <end position="75"/>
    </location>
</feature>
<accession>M1NQX5</accession>
<feature type="region of interest" description="Disordered" evidence="1">
    <location>
        <begin position="420"/>
        <end position="468"/>
    </location>
</feature>
<dbReference type="InterPro" id="IPR000801">
    <property type="entry name" value="Esterase-like"/>
</dbReference>
<organism evidence="3 4">
    <name type="scientific">Corynebacterium halotolerans YIM 70093 = DSM 44683</name>
    <dbReference type="NCBI Taxonomy" id="1121362"/>
    <lineage>
        <taxon>Bacteria</taxon>
        <taxon>Bacillati</taxon>
        <taxon>Actinomycetota</taxon>
        <taxon>Actinomycetes</taxon>
        <taxon>Mycobacteriales</taxon>
        <taxon>Corynebacteriaceae</taxon>
        <taxon>Corynebacterium</taxon>
    </lineage>
</organism>
<sequence length="468" mass="50775">MPHSRRLPTAVTTVFSAMALLAPVAAAPALAQDHGMDPDVVSNPADTPDRPEGPSSSLSSVVPDNRFKSFSSQGSSDATVYDGIIADYRPQEINPMFPDGRDHLPKAELDMDPEILARLETWAHVDGERIRQINAYSPSMGRTIPLVWVVPEDLSEPRPVVYALGGADGGQGHENWITRSNMVDFYSEKNIHVIMPMLGAFSFYSDWLEEHPDQGGKQMWETFLTHELPEPLEDAIGGDGQRSLIGMSMSGTTALLYATHRPGFYDSVASLSGCGDTNSWVGRRGIASTLYNGNGTPEMMWGEPNSDYSRYQDAVVNAHRLADQPNLYVYAASGLVGPADYLGPNAPTDDAAFQDRSSVGFTIEAGSNLCAHRLKQATDAHGIDSIYYDFATTGTHSWDAWSNALKEFWPIQARGFGMDGGEINPELDVETPPWEGSTDLDRYNDLSGPSSAVTGGSSVPQLSSLSSY</sequence>
<feature type="signal peptide" evidence="2">
    <location>
        <begin position="1"/>
        <end position="31"/>
    </location>
</feature>
<protein>
    <submittedName>
        <fullName evidence="3">Surface layer protein</fullName>
    </submittedName>
</protein>
<name>M1NQX5_9CORY</name>
<feature type="region of interest" description="Disordered" evidence="1">
    <location>
        <begin position="34"/>
        <end position="75"/>
    </location>
</feature>
<evidence type="ECO:0000313" key="4">
    <source>
        <dbReference type="Proteomes" id="UP000011723"/>
    </source>
</evidence>
<dbReference type="SUPFAM" id="SSF53474">
    <property type="entry name" value="alpha/beta-Hydrolases"/>
    <property type="match status" value="1"/>
</dbReference>
<keyword evidence="2" id="KW-0732">Signal</keyword>
<dbReference type="RefSeq" id="WP_015400341.1">
    <property type="nucleotide sequence ID" value="NC_020302.1"/>
</dbReference>
<dbReference type="STRING" id="1121362.A605_04565"/>
<feature type="compositionally biased region" description="Low complexity" evidence="1">
    <location>
        <begin position="457"/>
        <end position="468"/>
    </location>
</feature>
<evidence type="ECO:0000313" key="3">
    <source>
        <dbReference type="EMBL" id="AGF71922.1"/>
    </source>
</evidence>
<dbReference type="Proteomes" id="UP000011723">
    <property type="component" value="Chromosome"/>
</dbReference>
<evidence type="ECO:0000256" key="2">
    <source>
        <dbReference type="SAM" id="SignalP"/>
    </source>
</evidence>
<dbReference type="KEGG" id="chn:A605_04565"/>
<dbReference type="Pfam" id="PF00756">
    <property type="entry name" value="Esterase"/>
    <property type="match status" value="1"/>
</dbReference>
<evidence type="ECO:0000256" key="1">
    <source>
        <dbReference type="SAM" id="MobiDB-lite"/>
    </source>
</evidence>
<dbReference type="InterPro" id="IPR050583">
    <property type="entry name" value="Mycobacterial_A85_antigen"/>
</dbReference>
<dbReference type="PANTHER" id="PTHR48098:SF1">
    <property type="entry name" value="DIACYLGLYCEROL ACYLTRANSFERASE_MYCOLYLTRANSFERASE AG85A"/>
    <property type="match status" value="1"/>
</dbReference>
<dbReference type="InterPro" id="IPR029058">
    <property type="entry name" value="AB_hydrolase_fold"/>
</dbReference>
<keyword evidence="4" id="KW-1185">Reference proteome</keyword>
<dbReference type="GO" id="GO:0016747">
    <property type="term" value="F:acyltransferase activity, transferring groups other than amino-acyl groups"/>
    <property type="evidence" value="ECO:0007669"/>
    <property type="project" value="TreeGrafter"/>
</dbReference>
<gene>
    <name evidence="3" type="ORF">A605_04565</name>
</gene>
<proteinExistence type="predicted"/>
<dbReference type="AlphaFoldDB" id="M1NQX5"/>
<dbReference type="EMBL" id="CP003697">
    <property type="protein sequence ID" value="AGF71922.1"/>
    <property type="molecule type" value="Genomic_DNA"/>
</dbReference>
<dbReference type="HOGENOM" id="CLU_026624_0_3_11"/>